<evidence type="ECO:0000313" key="4">
    <source>
        <dbReference type="EMBL" id="EEC74873.1"/>
    </source>
</evidence>
<organism evidence="4 5">
    <name type="scientific">Oryza sativa subsp. indica</name>
    <name type="common">Rice</name>
    <dbReference type="NCBI Taxonomy" id="39946"/>
    <lineage>
        <taxon>Eukaryota</taxon>
        <taxon>Viridiplantae</taxon>
        <taxon>Streptophyta</taxon>
        <taxon>Embryophyta</taxon>
        <taxon>Tracheophyta</taxon>
        <taxon>Spermatophyta</taxon>
        <taxon>Magnoliopsida</taxon>
        <taxon>Liliopsida</taxon>
        <taxon>Poales</taxon>
        <taxon>Poaceae</taxon>
        <taxon>BOP clade</taxon>
        <taxon>Oryzoideae</taxon>
        <taxon>Oryzeae</taxon>
        <taxon>Oryzinae</taxon>
        <taxon>Oryza</taxon>
        <taxon>Oryza sativa</taxon>
    </lineage>
</organism>
<evidence type="ECO:0000313" key="5">
    <source>
        <dbReference type="Proteomes" id="UP000007015"/>
    </source>
</evidence>
<reference evidence="4 5" key="1">
    <citation type="journal article" date="2005" name="PLoS Biol.">
        <title>The genomes of Oryza sativa: a history of duplications.</title>
        <authorList>
            <person name="Yu J."/>
            <person name="Wang J."/>
            <person name="Lin W."/>
            <person name="Li S."/>
            <person name="Li H."/>
            <person name="Zhou J."/>
            <person name="Ni P."/>
            <person name="Dong W."/>
            <person name="Hu S."/>
            <person name="Zeng C."/>
            <person name="Zhang J."/>
            <person name="Zhang Y."/>
            <person name="Li R."/>
            <person name="Xu Z."/>
            <person name="Li S."/>
            <person name="Li X."/>
            <person name="Zheng H."/>
            <person name="Cong L."/>
            <person name="Lin L."/>
            <person name="Yin J."/>
            <person name="Geng J."/>
            <person name="Li G."/>
            <person name="Shi J."/>
            <person name="Liu J."/>
            <person name="Lv H."/>
            <person name="Li J."/>
            <person name="Wang J."/>
            <person name="Deng Y."/>
            <person name="Ran L."/>
            <person name="Shi X."/>
            <person name="Wang X."/>
            <person name="Wu Q."/>
            <person name="Li C."/>
            <person name="Ren X."/>
            <person name="Wang J."/>
            <person name="Wang X."/>
            <person name="Li D."/>
            <person name="Liu D."/>
            <person name="Zhang X."/>
            <person name="Ji Z."/>
            <person name="Zhao W."/>
            <person name="Sun Y."/>
            <person name="Zhang Z."/>
            <person name="Bao J."/>
            <person name="Han Y."/>
            <person name="Dong L."/>
            <person name="Ji J."/>
            <person name="Chen P."/>
            <person name="Wu S."/>
            <person name="Liu J."/>
            <person name="Xiao Y."/>
            <person name="Bu D."/>
            <person name="Tan J."/>
            <person name="Yang L."/>
            <person name="Ye C."/>
            <person name="Zhang J."/>
            <person name="Xu J."/>
            <person name="Zhou Y."/>
            <person name="Yu Y."/>
            <person name="Zhang B."/>
            <person name="Zhuang S."/>
            <person name="Wei H."/>
            <person name="Liu B."/>
            <person name="Lei M."/>
            <person name="Yu H."/>
            <person name="Li Y."/>
            <person name="Xu H."/>
            <person name="Wei S."/>
            <person name="He X."/>
            <person name="Fang L."/>
            <person name="Zhang Z."/>
            <person name="Zhang Y."/>
            <person name="Huang X."/>
            <person name="Su Z."/>
            <person name="Tong W."/>
            <person name="Li J."/>
            <person name="Tong Z."/>
            <person name="Li S."/>
            <person name="Ye J."/>
            <person name="Wang L."/>
            <person name="Fang L."/>
            <person name="Lei T."/>
            <person name="Chen C."/>
            <person name="Chen H."/>
            <person name="Xu Z."/>
            <person name="Li H."/>
            <person name="Huang H."/>
            <person name="Zhang F."/>
            <person name="Xu H."/>
            <person name="Li N."/>
            <person name="Zhao C."/>
            <person name="Li S."/>
            <person name="Dong L."/>
            <person name="Huang Y."/>
            <person name="Li L."/>
            <person name="Xi Y."/>
            <person name="Qi Q."/>
            <person name="Li W."/>
            <person name="Zhang B."/>
            <person name="Hu W."/>
            <person name="Zhang Y."/>
            <person name="Tian X."/>
            <person name="Jiao Y."/>
            <person name="Liang X."/>
            <person name="Jin J."/>
            <person name="Gao L."/>
            <person name="Zheng W."/>
            <person name="Hao B."/>
            <person name="Liu S."/>
            <person name="Wang W."/>
            <person name="Yuan L."/>
            <person name="Cao M."/>
            <person name="McDermott J."/>
            <person name="Samudrala R."/>
            <person name="Wang J."/>
            <person name="Wong G.K."/>
            <person name="Yang H."/>
        </authorList>
    </citation>
    <scope>NUCLEOTIDE SEQUENCE [LARGE SCALE GENOMIC DNA]</scope>
    <source>
        <strain evidence="5">cv. 93-11</strain>
    </source>
</reference>
<dbReference type="SMART" id="SM00499">
    <property type="entry name" value="AAI"/>
    <property type="match status" value="1"/>
</dbReference>
<evidence type="ECO:0000256" key="2">
    <source>
        <dbReference type="SAM" id="SignalP"/>
    </source>
</evidence>
<dbReference type="Gene3D" id="1.10.110.10">
    <property type="entry name" value="Plant lipid-transfer and hydrophobic proteins"/>
    <property type="match status" value="1"/>
</dbReference>
<dbReference type="HOGENOM" id="CLU_138801_0_0_1"/>
<dbReference type="PANTHER" id="PTHR31731">
    <property type="match status" value="1"/>
</dbReference>
<name>B8AKC9_ORYSI</name>
<keyword evidence="5" id="KW-1185">Reference proteome</keyword>
<feature type="signal peptide" evidence="2">
    <location>
        <begin position="1"/>
        <end position="26"/>
    </location>
</feature>
<dbReference type="InterPro" id="IPR051636">
    <property type="entry name" value="Plant_LTP/defense-related"/>
</dbReference>
<feature type="domain" description="Bifunctional inhibitor/plant lipid transfer protein/seed storage helical" evidence="3">
    <location>
        <begin position="16"/>
        <end position="160"/>
    </location>
</feature>
<dbReference type="STRING" id="39946.B8AKC9"/>
<evidence type="ECO:0000259" key="3">
    <source>
        <dbReference type="SMART" id="SM00499"/>
    </source>
</evidence>
<feature type="region of interest" description="Disordered" evidence="1">
    <location>
        <begin position="33"/>
        <end position="79"/>
    </location>
</feature>
<dbReference type="SUPFAM" id="SSF47699">
    <property type="entry name" value="Bifunctional inhibitor/lipid-transfer protein/seed storage 2S albumin"/>
    <property type="match status" value="1"/>
</dbReference>
<sequence>MASKQAMNSALFSALVVVVLASAVNGQLNPCQAPAPTPTGTPAPAPAPVVTPTPAPTPVPTPSPAPTPSPTVAPVNPPSPTPPPKCPLALINLKACISVGLGNPLLNQACCSQLSSLPSDTAAVCLCEASKVNALVNVNNVKVNIPDILKVCGKVSAVVCV</sequence>
<gene>
    <name evidence="4" type="ORF">OsI_10773</name>
</gene>
<dbReference type="EMBL" id="CM000128">
    <property type="protein sequence ID" value="EEC74873.1"/>
    <property type="molecule type" value="Genomic_DNA"/>
</dbReference>
<feature type="chain" id="PRO_5002867640" description="Bifunctional inhibitor/plant lipid transfer protein/seed storage helical domain-containing protein" evidence="2">
    <location>
        <begin position="27"/>
        <end position="161"/>
    </location>
</feature>
<accession>B8AKC9</accession>
<dbReference type="Gramene" id="BGIOSGA011103-TA">
    <property type="protein sequence ID" value="BGIOSGA011103-PA"/>
    <property type="gene ID" value="BGIOSGA011103"/>
</dbReference>
<protein>
    <recommendedName>
        <fullName evidence="3">Bifunctional inhibitor/plant lipid transfer protein/seed storage helical domain-containing protein</fullName>
    </recommendedName>
</protein>
<dbReference type="AlphaFoldDB" id="B8AKC9"/>
<dbReference type="InterPro" id="IPR016140">
    <property type="entry name" value="Bifunc_inhib/LTP/seed_store"/>
</dbReference>
<evidence type="ECO:0000256" key="1">
    <source>
        <dbReference type="SAM" id="MobiDB-lite"/>
    </source>
</evidence>
<proteinExistence type="predicted"/>
<keyword evidence="2" id="KW-0732">Signal</keyword>
<dbReference type="Pfam" id="PF00234">
    <property type="entry name" value="Tryp_alpha_amyl"/>
    <property type="match status" value="1"/>
</dbReference>
<dbReference type="Proteomes" id="UP000007015">
    <property type="component" value="Chromosome 3"/>
</dbReference>
<dbReference type="InterPro" id="IPR036312">
    <property type="entry name" value="Bifun_inhib/LTP/seed_sf"/>
</dbReference>